<evidence type="ECO:0000256" key="1">
    <source>
        <dbReference type="SAM" id="MobiDB-lite"/>
    </source>
</evidence>
<gene>
    <name evidence="2" type="ORF">K435DRAFT_805926</name>
</gene>
<organism evidence="2 3">
    <name type="scientific">Dendrothele bispora (strain CBS 962.96)</name>
    <dbReference type="NCBI Taxonomy" id="1314807"/>
    <lineage>
        <taxon>Eukaryota</taxon>
        <taxon>Fungi</taxon>
        <taxon>Dikarya</taxon>
        <taxon>Basidiomycota</taxon>
        <taxon>Agaricomycotina</taxon>
        <taxon>Agaricomycetes</taxon>
        <taxon>Agaricomycetidae</taxon>
        <taxon>Agaricales</taxon>
        <taxon>Agaricales incertae sedis</taxon>
        <taxon>Dendrothele</taxon>
    </lineage>
</organism>
<evidence type="ECO:0000313" key="3">
    <source>
        <dbReference type="Proteomes" id="UP000297245"/>
    </source>
</evidence>
<reference evidence="2 3" key="1">
    <citation type="journal article" date="2019" name="Nat. Ecol. Evol.">
        <title>Megaphylogeny resolves global patterns of mushroom evolution.</title>
        <authorList>
            <person name="Varga T."/>
            <person name="Krizsan K."/>
            <person name="Foldi C."/>
            <person name="Dima B."/>
            <person name="Sanchez-Garcia M."/>
            <person name="Sanchez-Ramirez S."/>
            <person name="Szollosi G.J."/>
            <person name="Szarkandi J.G."/>
            <person name="Papp V."/>
            <person name="Albert L."/>
            <person name="Andreopoulos W."/>
            <person name="Angelini C."/>
            <person name="Antonin V."/>
            <person name="Barry K.W."/>
            <person name="Bougher N.L."/>
            <person name="Buchanan P."/>
            <person name="Buyck B."/>
            <person name="Bense V."/>
            <person name="Catcheside P."/>
            <person name="Chovatia M."/>
            <person name="Cooper J."/>
            <person name="Damon W."/>
            <person name="Desjardin D."/>
            <person name="Finy P."/>
            <person name="Geml J."/>
            <person name="Haridas S."/>
            <person name="Hughes K."/>
            <person name="Justo A."/>
            <person name="Karasinski D."/>
            <person name="Kautmanova I."/>
            <person name="Kiss B."/>
            <person name="Kocsube S."/>
            <person name="Kotiranta H."/>
            <person name="LaButti K.M."/>
            <person name="Lechner B.E."/>
            <person name="Liimatainen K."/>
            <person name="Lipzen A."/>
            <person name="Lukacs Z."/>
            <person name="Mihaltcheva S."/>
            <person name="Morgado L.N."/>
            <person name="Niskanen T."/>
            <person name="Noordeloos M.E."/>
            <person name="Ohm R.A."/>
            <person name="Ortiz-Santana B."/>
            <person name="Ovrebo C."/>
            <person name="Racz N."/>
            <person name="Riley R."/>
            <person name="Savchenko A."/>
            <person name="Shiryaev A."/>
            <person name="Soop K."/>
            <person name="Spirin V."/>
            <person name="Szebenyi C."/>
            <person name="Tomsovsky M."/>
            <person name="Tulloss R.E."/>
            <person name="Uehling J."/>
            <person name="Grigoriev I.V."/>
            <person name="Vagvolgyi C."/>
            <person name="Papp T."/>
            <person name="Martin F.M."/>
            <person name="Miettinen O."/>
            <person name="Hibbett D.S."/>
            <person name="Nagy L.G."/>
        </authorList>
    </citation>
    <scope>NUCLEOTIDE SEQUENCE [LARGE SCALE GENOMIC DNA]</scope>
    <source>
        <strain evidence="2 3">CBS 962.96</strain>
    </source>
</reference>
<feature type="compositionally biased region" description="Acidic residues" evidence="1">
    <location>
        <begin position="132"/>
        <end position="151"/>
    </location>
</feature>
<accession>A0A4S8L9D5</accession>
<sequence>MQDKRTKRGRDYRKRYADAQLLRQQSHDYHPIVSNPTLQNTLVFTAGPTPFNDHPLLSTHATTLTSVPLQNPAAMSFPPLAASPGPTTIPFDYSAETCVSPARAVPSNPDDVVTAVEEAGRDYAEKMIFEQIADDDWEEEDVEEDLEEELTDTTASELPAPVLPSEDPQEENNPDPFLRD</sequence>
<name>A0A4S8L9D5_DENBC</name>
<dbReference type="Proteomes" id="UP000297245">
    <property type="component" value="Unassembled WGS sequence"/>
</dbReference>
<protein>
    <submittedName>
        <fullName evidence="2">Uncharacterized protein</fullName>
    </submittedName>
</protein>
<keyword evidence="3" id="KW-1185">Reference proteome</keyword>
<proteinExistence type="predicted"/>
<dbReference type="AlphaFoldDB" id="A0A4S8L9D5"/>
<feature type="region of interest" description="Disordered" evidence="1">
    <location>
        <begin position="131"/>
        <end position="180"/>
    </location>
</feature>
<dbReference type="EMBL" id="ML179549">
    <property type="protein sequence ID" value="THU85377.1"/>
    <property type="molecule type" value="Genomic_DNA"/>
</dbReference>
<evidence type="ECO:0000313" key="2">
    <source>
        <dbReference type="EMBL" id="THU85377.1"/>
    </source>
</evidence>